<evidence type="ECO:0000256" key="1">
    <source>
        <dbReference type="SAM" id="MobiDB-lite"/>
    </source>
</evidence>
<gene>
    <name evidence="2" type="ORF">JI435_438400</name>
</gene>
<evidence type="ECO:0000313" key="3">
    <source>
        <dbReference type="Proteomes" id="UP000663193"/>
    </source>
</evidence>
<feature type="region of interest" description="Disordered" evidence="1">
    <location>
        <begin position="28"/>
        <end position="67"/>
    </location>
</feature>
<dbReference type="Proteomes" id="UP000663193">
    <property type="component" value="Chromosome 11"/>
</dbReference>
<keyword evidence="3" id="KW-1185">Reference proteome</keyword>
<reference evidence="3" key="1">
    <citation type="journal article" date="2021" name="BMC Genomics">
        <title>Chromosome-level genome assembly and manually-curated proteome of model necrotroph Parastagonospora nodorum Sn15 reveals a genome-wide trove of candidate effector homologs, and redundancy of virulence-related functions within an accessory chromosome.</title>
        <authorList>
            <person name="Bertazzoni S."/>
            <person name="Jones D.A.B."/>
            <person name="Phan H.T."/>
            <person name="Tan K.-C."/>
            <person name="Hane J.K."/>
        </authorList>
    </citation>
    <scope>NUCLEOTIDE SEQUENCE [LARGE SCALE GENOMIC DNA]</scope>
    <source>
        <strain evidence="3">SN15 / ATCC MYA-4574 / FGSC 10173)</strain>
    </source>
</reference>
<dbReference type="AlphaFoldDB" id="A0A7U2I5Z5"/>
<dbReference type="VEuPathDB" id="FungiDB:JI435_438400"/>
<name>A0A7U2I5Z5_PHANO</name>
<sequence length="67" mass="7384">MPISALEARALHDSIRFTHLDRGHCWSTMKPPGSRNTLSKGPRNAVRGRLEARPGREPGTAMDNPHA</sequence>
<organism evidence="2 3">
    <name type="scientific">Phaeosphaeria nodorum (strain SN15 / ATCC MYA-4574 / FGSC 10173)</name>
    <name type="common">Glume blotch fungus</name>
    <name type="synonym">Parastagonospora nodorum</name>
    <dbReference type="NCBI Taxonomy" id="321614"/>
    <lineage>
        <taxon>Eukaryota</taxon>
        <taxon>Fungi</taxon>
        <taxon>Dikarya</taxon>
        <taxon>Ascomycota</taxon>
        <taxon>Pezizomycotina</taxon>
        <taxon>Dothideomycetes</taxon>
        <taxon>Pleosporomycetidae</taxon>
        <taxon>Pleosporales</taxon>
        <taxon>Pleosporineae</taxon>
        <taxon>Phaeosphaeriaceae</taxon>
        <taxon>Parastagonospora</taxon>
    </lineage>
</organism>
<protein>
    <submittedName>
        <fullName evidence="2">Uncharacterized protein</fullName>
    </submittedName>
</protein>
<proteinExistence type="predicted"/>
<evidence type="ECO:0000313" key="2">
    <source>
        <dbReference type="EMBL" id="QRD00618.1"/>
    </source>
</evidence>
<accession>A0A7U2I5Z5</accession>
<dbReference type="EMBL" id="CP069033">
    <property type="protein sequence ID" value="QRD00618.1"/>
    <property type="molecule type" value="Genomic_DNA"/>
</dbReference>